<protein>
    <submittedName>
        <fullName evidence="1">Uncharacterized protein</fullName>
    </submittedName>
</protein>
<evidence type="ECO:0000313" key="1">
    <source>
        <dbReference type="EMBL" id="GAG50594.1"/>
    </source>
</evidence>
<proteinExistence type="predicted"/>
<dbReference type="EMBL" id="BARS01053317">
    <property type="protein sequence ID" value="GAG50594.1"/>
    <property type="molecule type" value="Genomic_DNA"/>
</dbReference>
<comment type="caution">
    <text evidence="1">The sequence shown here is derived from an EMBL/GenBank/DDBJ whole genome shotgun (WGS) entry which is preliminary data.</text>
</comment>
<organism evidence="1">
    <name type="scientific">marine sediment metagenome</name>
    <dbReference type="NCBI Taxonomy" id="412755"/>
    <lineage>
        <taxon>unclassified sequences</taxon>
        <taxon>metagenomes</taxon>
        <taxon>ecological metagenomes</taxon>
    </lineage>
</organism>
<gene>
    <name evidence="1" type="ORF">S01H1_79137</name>
</gene>
<dbReference type="AlphaFoldDB" id="X0Y3V4"/>
<name>X0Y3V4_9ZZZZ</name>
<sequence length="143" mass="15493">MRRSLEPASAGATLRSTIAMLGPKGIEEWLRKSPGIALRINRTSPAITLIEARPGRFAVEGTSIEIEVKLSFSTELSSIVQSVTLTNTGSEQSPPLERTDAFSVPLEVRVRDGIRAMSIGGGTTKGYYPPPCYREEQVTFGKP</sequence>
<accession>X0Y3V4</accession>
<reference evidence="1" key="1">
    <citation type="journal article" date="2014" name="Front. Microbiol.">
        <title>High frequency of phylogenetically diverse reductive dehalogenase-homologous genes in deep subseafloor sedimentary metagenomes.</title>
        <authorList>
            <person name="Kawai M."/>
            <person name="Futagami T."/>
            <person name="Toyoda A."/>
            <person name="Takaki Y."/>
            <person name="Nishi S."/>
            <person name="Hori S."/>
            <person name="Arai W."/>
            <person name="Tsubouchi T."/>
            <person name="Morono Y."/>
            <person name="Uchiyama I."/>
            <person name="Ito T."/>
            <person name="Fujiyama A."/>
            <person name="Inagaki F."/>
            <person name="Takami H."/>
        </authorList>
    </citation>
    <scope>NUCLEOTIDE SEQUENCE</scope>
    <source>
        <strain evidence="1">Expedition CK06-06</strain>
    </source>
</reference>
<feature type="non-terminal residue" evidence="1">
    <location>
        <position position="143"/>
    </location>
</feature>